<keyword evidence="2" id="KW-1133">Transmembrane helix</keyword>
<keyword evidence="2" id="KW-0812">Transmembrane</keyword>
<dbReference type="Proteomes" id="UP000244932">
    <property type="component" value="Unassembled WGS sequence"/>
</dbReference>
<dbReference type="EMBL" id="OMKW01000001">
    <property type="protein sequence ID" value="SPF28227.1"/>
    <property type="molecule type" value="Genomic_DNA"/>
</dbReference>
<evidence type="ECO:0000256" key="1">
    <source>
        <dbReference type="SAM" id="MobiDB-lite"/>
    </source>
</evidence>
<evidence type="ECO:0000313" key="4">
    <source>
        <dbReference type="Proteomes" id="UP000244932"/>
    </source>
</evidence>
<reference evidence="3 4" key="1">
    <citation type="submission" date="2018-03" db="EMBL/GenBank/DDBJ databases">
        <authorList>
            <person name="Keele B.F."/>
        </authorList>
    </citation>
    <scope>NUCLEOTIDE SEQUENCE [LARGE SCALE GENOMIC DNA]</scope>
    <source>
        <strain evidence="3 4">CeCT 8812</strain>
    </source>
</reference>
<sequence>MCAVPSYLSIRKGQVHATPVSHEMELGVLMWIFLALLIVPLIEIGLFIQVGGLIGLWPTLATVVLTAIAGTWLLRLQGSGTLRRLQDILREGGDPRGPLAHGALILVAGIVLLTPGFFTDAIGFLLLIPPVREIVIRELAKRITVQSAAQPQSAGRGHTDDVVDGDYSVEPPVGQDVPGNSGWTQNPPR</sequence>
<keyword evidence="4" id="KW-1185">Reference proteome</keyword>
<evidence type="ECO:0008006" key="5">
    <source>
        <dbReference type="Google" id="ProtNLM"/>
    </source>
</evidence>
<organism evidence="3 4">
    <name type="scientific">Pontivivens insulae</name>
    <dbReference type="NCBI Taxonomy" id="1639689"/>
    <lineage>
        <taxon>Bacteria</taxon>
        <taxon>Pseudomonadati</taxon>
        <taxon>Pseudomonadota</taxon>
        <taxon>Alphaproteobacteria</taxon>
        <taxon>Rhodobacterales</taxon>
        <taxon>Paracoccaceae</taxon>
        <taxon>Pontivivens</taxon>
    </lineage>
</organism>
<dbReference type="PANTHER" id="PTHR35335">
    <property type="entry name" value="UPF0716 PROTEIN FXSA"/>
    <property type="match status" value="1"/>
</dbReference>
<name>A0A2R8A7L3_9RHOB</name>
<feature type="transmembrane region" description="Helical" evidence="2">
    <location>
        <begin position="28"/>
        <end position="48"/>
    </location>
</feature>
<feature type="transmembrane region" description="Helical" evidence="2">
    <location>
        <begin position="55"/>
        <end position="74"/>
    </location>
</feature>
<keyword evidence="2" id="KW-0472">Membrane</keyword>
<feature type="transmembrane region" description="Helical" evidence="2">
    <location>
        <begin position="103"/>
        <end position="128"/>
    </location>
</feature>
<evidence type="ECO:0000313" key="3">
    <source>
        <dbReference type="EMBL" id="SPF28227.1"/>
    </source>
</evidence>
<proteinExistence type="predicted"/>
<dbReference type="Pfam" id="PF04186">
    <property type="entry name" value="FxsA"/>
    <property type="match status" value="1"/>
</dbReference>
<dbReference type="AlphaFoldDB" id="A0A2R8A7L3"/>
<gene>
    <name evidence="3" type="ORF">POI8812_00525</name>
</gene>
<accession>A0A2R8A7L3</accession>
<evidence type="ECO:0000256" key="2">
    <source>
        <dbReference type="SAM" id="Phobius"/>
    </source>
</evidence>
<dbReference type="GO" id="GO:0016020">
    <property type="term" value="C:membrane"/>
    <property type="evidence" value="ECO:0007669"/>
    <property type="project" value="InterPro"/>
</dbReference>
<feature type="region of interest" description="Disordered" evidence="1">
    <location>
        <begin position="150"/>
        <end position="189"/>
    </location>
</feature>
<dbReference type="InterPro" id="IPR007313">
    <property type="entry name" value="FxsA"/>
</dbReference>
<dbReference type="NCBIfam" id="NF008528">
    <property type="entry name" value="PRK11463.1-2"/>
    <property type="match status" value="1"/>
</dbReference>
<dbReference type="PANTHER" id="PTHR35335:SF1">
    <property type="entry name" value="UPF0716 PROTEIN FXSA"/>
    <property type="match status" value="1"/>
</dbReference>
<protein>
    <recommendedName>
        <fullName evidence="5">Phage T7 F exclusion suppressor FxsA</fullName>
    </recommendedName>
</protein>